<dbReference type="Gene3D" id="3.30.70.100">
    <property type="match status" value="1"/>
</dbReference>
<dbReference type="InterPro" id="IPR011008">
    <property type="entry name" value="Dimeric_a/b-barrel"/>
</dbReference>
<organism evidence="2 3">
    <name type="scientific">Ciona savignyi</name>
    <name type="common">Pacific transparent sea squirt</name>
    <dbReference type="NCBI Taxonomy" id="51511"/>
    <lineage>
        <taxon>Eukaryota</taxon>
        <taxon>Metazoa</taxon>
        <taxon>Chordata</taxon>
        <taxon>Tunicata</taxon>
        <taxon>Ascidiacea</taxon>
        <taxon>Phlebobranchia</taxon>
        <taxon>Cionidae</taxon>
        <taxon>Ciona</taxon>
    </lineage>
</organism>
<name>H2YVV8_CIOSA</name>
<proteinExistence type="predicted"/>
<reference evidence="2" key="2">
    <citation type="submission" date="2025-08" db="UniProtKB">
        <authorList>
            <consortium name="Ensembl"/>
        </authorList>
    </citation>
    <scope>IDENTIFICATION</scope>
</reference>
<dbReference type="AlphaFoldDB" id="H2YVV8"/>
<dbReference type="Proteomes" id="UP000007875">
    <property type="component" value="Unassembled WGS sequence"/>
</dbReference>
<reference evidence="3" key="1">
    <citation type="submission" date="2003-08" db="EMBL/GenBank/DDBJ databases">
        <authorList>
            <person name="Birren B."/>
            <person name="Nusbaum C."/>
            <person name="Abebe A."/>
            <person name="Abouelleil A."/>
            <person name="Adekoya E."/>
            <person name="Ait-zahra M."/>
            <person name="Allen N."/>
            <person name="Allen T."/>
            <person name="An P."/>
            <person name="Anderson M."/>
            <person name="Anderson S."/>
            <person name="Arachchi H."/>
            <person name="Armbruster J."/>
            <person name="Bachantsang P."/>
            <person name="Baldwin J."/>
            <person name="Barry A."/>
            <person name="Bayul T."/>
            <person name="Blitshsteyn B."/>
            <person name="Bloom T."/>
            <person name="Blye J."/>
            <person name="Boguslavskiy L."/>
            <person name="Borowsky M."/>
            <person name="Boukhgalter B."/>
            <person name="Brunache A."/>
            <person name="Butler J."/>
            <person name="Calixte N."/>
            <person name="Calvo S."/>
            <person name="Camarata J."/>
            <person name="Campo K."/>
            <person name="Chang J."/>
            <person name="Cheshatsang Y."/>
            <person name="Citroen M."/>
            <person name="Collymore A."/>
            <person name="Considine T."/>
            <person name="Cook A."/>
            <person name="Cooke P."/>
            <person name="Corum B."/>
            <person name="Cuomo C."/>
            <person name="David R."/>
            <person name="Dawoe T."/>
            <person name="Degray S."/>
            <person name="Dodge S."/>
            <person name="Dooley K."/>
            <person name="Dorje P."/>
            <person name="Dorjee K."/>
            <person name="Dorris L."/>
            <person name="Duffey N."/>
            <person name="Dupes A."/>
            <person name="Elkins T."/>
            <person name="Engels R."/>
            <person name="Erickson J."/>
            <person name="Farina A."/>
            <person name="Faro S."/>
            <person name="Ferreira P."/>
            <person name="Fischer H."/>
            <person name="Fitzgerald M."/>
            <person name="Foley K."/>
            <person name="Gage D."/>
            <person name="Galagan J."/>
            <person name="Gearin G."/>
            <person name="Gnerre S."/>
            <person name="Gnirke A."/>
            <person name="Goyette A."/>
            <person name="Graham J."/>
            <person name="Grandbois E."/>
            <person name="Gyaltsen K."/>
            <person name="Hafez N."/>
            <person name="Hagopian D."/>
            <person name="Hagos B."/>
            <person name="Hall J."/>
            <person name="Hatcher B."/>
            <person name="Heller A."/>
            <person name="Higgins H."/>
            <person name="Honan T."/>
            <person name="Horn A."/>
            <person name="Houde N."/>
            <person name="Hughes L."/>
            <person name="Hulme W."/>
            <person name="Husby E."/>
            <person name="Iliev I."/>
            <person name="Jaffe D."/>
            <person name="Jones C."/>
            <person name="Kamal M."/>
            <person name="Kamat A."/>
            <person name="Kamvysselis M."/>
            <person name="Karlsson E."/>
            <person name="Kells C."/>
            <person name="Kieu A."/>
            <person name="Kisner P."/>
            <person name="Kodira C."/>
            <person name="Kulbokas E."/>
            <person name="Labutti K."/>
            <person name="Lama D."/>
            <person name="Landers T."/>
            <person name="Leger J."/>
            <person name="Levine S."/>
            <person name="Lewis D."/>
            <person name="Lewis T."/>
            <person name="Lindblad-toh K."/>
            <person name="Liu X."/>
            <person name="Lokyitsang T."/>
            <person name="Lokyitsang Y."/>
            <person name="Lucien O."/>
            <person name="Lui A."/>
            <person name="Ma L.J."/>
            <person name="Mabbitt R."/>
            <person name="Macdonald J."/>
            <person name="Maclean C."/>
            <person name="Major J."/>
            <person name="Manning J."/>
            <person name="Marabella R."/>
            <person name="Maru K."/>
            <person name="Matthews C."/>
            <person name="Mauceli E."/>
            <person name="Mccarthy M."/>
            <person name="Mcdonough S."/>
            <person name="Mcghee T."/>
            <person name="Meldrim J."/>
            <person name="Meneus L."/>
            <person name="Mesirov J."/>
            <person name="Mihalev A."/>
            <person name="Mihova T."/>
            <person name="Mikkelsen T."/>
            <person name="Mlenga V."/>
            <person name="Moru K."/>
            <person name="Mozes J."/>
            <person name="Mulrain L."/>
            <person name="Munson G."/>
            <person name="Naylor J."/>
            <person name="Newes C."/>
            <person name="Nguyen C."/>
            <person name="Nguyen N."/>
            <person name="Nguyen T."/>
            <person name="Nicol R."/>
            <person name="Nielsen C."/>
            <person name="Nizzari M."/>
            <person name="Norbu C."/>
            <person name="Norbu N."/>
            <person name="O'donnell P."/>
            <person name="Okoawo O."/>
            <person name="O'leary S."/>
            <person name="Omotosho B."/>
            <person name="O'neill K."/>
            <person name="Osman S."/>
            <person name="Parker S."/>
            <person name="Perrin D."/>
            <person name="Phunkhang P."/>
            <person name="Piqani B."/>
            <person name="Purcell S."/>
            <person name="Rachupka T."/>
            <person name="Ramasamy U."/>
            <person name="Rameau R."/>
            <person name="Ray V."/>
            <person name="Raymond C."/>
            <person name="Retta R."/>
            <person name="Richardson S."/>
            <person name="Rise C."/>
            <person name="Rodriguez J."/>
            <person name="Rogers J."/>
            <person name="Rogov P."/>
            <person name="Rutman M."/>
            <person name="Schupbach R."/>
            <person name="Seaman C."/>
            <person name="Settipalli S."/>
            <person name="Sharpe T."/>
            <person name="Sheridan J."/>
            <person name="Sherpa N."/>
            <person name="Shi J."/>
            <person name="Smirnov S."/>
            <person name="Smith C."/>
            <person name="Sougnez C."/>
            <person name="Spencer B."/>
            <person name="Stalker J."/>
            <person name="Stange-thomann N."/>
            <person name="Stavropoulos S."/>
            <person name="Stetson K."/>
            <person name="Stone C."/>
            <person name="Stone S."/>
            <person name="Stubbs M."/>
            <person name="Talamas J."/>
            <person name="Tchuinga P."/>
            <person name="Tenzing P."/>
            <person name="Tesfaye S."/>
            <person name="Theodore J."/>
            <person name="Thoulutsang Y."/>
            <person name="Topham K."/>
            <person name="Towey S."/>
            <person name="Tsamla T."/>
            <person name="Tsomo N."/>
            <person name="Vallee D."/>
            <person name="Vassiliev H."/>
            <person name="Venkataraman V."/>
            <person name="Vinson J."/>
            <person name="Vo A."/>
            <person name="Wade C."/>
            <person name="Wang S."/>
            <person name="Wangchuk T."/>
            <person name="Wangdi T."/>
            <person name="Whittaker C."/>
            <person name="Wilkinson J."/>
            <person name="Wu Y."/>
            <person name="Wyman D."/>
            <person name="Yadav S."/>
            <person name="Yang S."/>
            <person name="Yang X."/>
            <person name="Yeager S."/>
            <person name="Yee E."/>
            <person name="Young G."/>
            <person name="Zainoun J."/>
            <person name="Zembeck L."/>
            <person name="Zimmer A."/>
            <person name="Zody M."/>
            <person name="Lander E."/>
        </authorList>
    </citation>
    <scope>NUCLEOTIDE SEQUENCE [LARGE SCALE GENOMIC DNA]</scope>
</reference>
<accession>H2YVV8</accession>
<dbReference type="Pfam" id="PF23672">
    <property type="entry name" value="DUF7153"/>
    <property type="match status" value="1"/>
</dbReference>
<dbReference type="InParanoid" id="H2YVV8"/>
<sequence>MGSLAKSFLSNKSLLFSNLVRHVSSVATPNDRCAWFNFIDRPNDETAFRTLWMKGGNYIKQVDGFVKTHLYKAVDNDARYQWVNFTEVDREDFPFFSDTDVFWSNYIEEVMKLGYKGTPAGYKHVTSLKDNSLTDDSDGFFLSAVKVNSAQLTDDKFERNWENLTGTTFIHENLNPENLTNSHLYKQFKLLPIFNYTVRTEVINIDDKTGSDIAKAANERQLSQRMTATTGFYRLDTTLNRL</sequence>
<keyword evidence="3" id="KW-1185">Reference proteome</keyword>
<protein>
    <recommendedName>
        <fullName evidence="1">DUF7153 domain-containing protein</fullName>
    </recommendedName>
</protein>
<reference evidence="2" key="3">
    <citation type="submission" date="2025-09" db="UniProtKB">
        <authorList>
            <consortium name="Ensembl"/>
        </authorList>
    </citation>
    <scope>IDENTIFICATION</scope>
</reference>
<evidence type="ECO:0000313" key="3">
    <source>
        <dbReference type="Proteomes" id="UP000007875"/>
    </source>
</evidence>
<feature type="domain" description="DUF7153" evidence="1">
    <location>
        <begin position="65"/>
        <end position="234"/>
    </location>
</feature>
<dbReference type="Ensembl" id="ENSCSAVT00000009586.1">
    <property type="protein sequence ID" value="ENSCSAVP00000009469.1"/>
    <property type="gene ID" value="ENSCSAVG00000005569.1"/>
</dbReference>
<dbReference type="SUPFAM" id="SSF54909">
    <property type="entry name" value="Dimeric alpha+beta barrel"/>
    <property type="match status" value="1"/>
</dbReference>
<evidence type="ECO:0000313" key="2">
    <source>
        <dbReference type="Ensembl" id="ENSCSAVP00000009469.1"/>
    </source>
</evidence>
<dbReference type="PANTHER" id="PTHR22198:SF1">
    <property type="entry name" value="FERM DOMAIN-CONTAINING PROTEIN"/>
    <property type="match status" value="1"/>
</dbReference>
<dbReference type="PANTHER" id="PTHR22198">
    <property type="entry name" value="FERM DOMAIN-CONTAINING PROTEIN"/>
    <property type="match status" value="1"/>
</dbReference>
<evidence type="ECO:0000259" key="1">
    <source>
        <dbReference type="Pfam" id="PF23672"/>
    </source>
</evidence>
<dbReference type="InterPro" id="IPR055577">
    <property type="entry name" value="DUF7153"/>
</dbReference>
<dbReference type="HOGENOM" id="CLU_1219353_0_0_1"/>
<dbReference type="GeneTree" id="ENSGT00390000017093"/>